<protein>
    <submittedName>
        <fullName evidence="2">Uncharacterized protein</fullName>
    </submittedName>
</protein>
<sequence>MIRAILSVGCLISATILFAAMFIVPAILSIPPACAKGADAVEAYLENLPLGEPLMRGVVLLGIAAIVLGWKALAERRLEEY</sequence>
<reference evidence="3" key="1">
    <citation type="submission" date="2019-10" db="EMBL/GenBank/DDBJ databases">
        <title>Lacipirellula parvula gen. nov., sp. nov., representing a lineage of planctomycetes widespread in freshwater anoxic habitats, and description of the family Lacipirellulaceae.</title>
        <authorList>
            <person name="Dedysh S.N."/>
            <person name="Kulichevskaya I.S."/>
            <person name="Beletsky A.V."/>
            <person name="Rakitin A.L."/>
            <person name="Mardanov A.V."/>
            <person name="Ivanova A.A."/>
            <person name="Saltykova V.X."/>
            <person name="Rijpstra W.I.C."/>
            <person name="Sinninghe Damste J.S."/>
            <person name="Ravin N.V."/>
        </authorList>
    </citation>
    <scope>NUCLEOTIDE SEQUENCE [LARGE SCALE GENOMIC DNA]</scope>
    <source>
        <strain evidence="3">PX69</strain>
    </source>
</reference>
<organism evidence="2 3">
    <name type="scientific">Lacipirellula parvula</name>
    <dbReference type="NCBI Taxonomy" id="2650471"/>
    <lineage>
        <taxon>Bacteria</taxon>
        <taxon>Pseudomonadati</taxon>
        <taxon>Planctomycetota</taxon>
        <taxon>Planctomycetia</taxon>
        <taxon>Pirellulales</taxon>
        <taxon>Lacipirellulaceae</taxon>
        <taxon>Lacipirellula</taxon>
    </lineage>
</organism>
<dbReference type="KEGG" id="lpav:PLANPX_1721"/>
<dbReference type="AlphaFoldDB" id="A0A5K7XGL5"/>
<evidence type="ECO:0000256" key="1">
    <source>
        <dbReference type="SAM" id="Phobius"/>
    </source>
</evidence>
<gene>
    <name evidence="2" type="ORF">PLANPX_1721</name>
</gene>
<name>A0A5K7XGL5_9BACT</name>
<dbReference type="RefSeq" id="WP_152098133.1">
    <property type="nucleotide sequence ID" value="NZ_AP021861.1"/>
</dbReference>
<accession>A0A5K7XGL5</accession>
<keyword evidence="1" id="KW-0812">Transmembrane</keyword>
<evidence type="ECO:0000313" key="2">
    <source>
        <dbReference type="EMBL" id="BBO32109.1"/>
    </source>
</evidence>
<dbReference type="Proteomes" id="UP000326837">
    <property type="component" value="Chromosome"/>
</dbReference>
<evidence type="ECO:0000313" key="3">
    <source>
        <dbReference type="Proteomes" id="UP000326837"/>
    </source>
</evidence>
<keyword evidence="1" id="KW-1133">Transmembrane helix</keyword>
<dbReference type="EMBL" id="AP021861">
    <property type="protein sequence ID" value="BBO32109.1"/>
    <property type="molecule type" value="Genomic_DNA"/>
</dbReference>
<keyword evidence="1" id="KW-0472">Membrane</keyword>
<proteinExistence type="predicted"/>
<feature type="transmembrane region" description="Helical" evidence="1">
    <location>
        <begin position="53"/>
        <end position="73"/>
    </location>
</feature>
<keyword evidence="3" id="KW-1185">Reference proteome</keyword>